<dbReference type="RefSeq" id="WP_062383434.1">
    <property type="nucleotide sequence ID" value="NZ_CP014544.1"/>
</dbReference>
<evidence type="ECO:0000256" key="8">
    <source>
        <dbReference type="ARBA" id="ARBA00023118"/>
    </source>
</evidence>
<dbReference type="Pfam" id="PF22590">
    <property type="entry name" value="Cas3-like_C_2"/>
    <property type="match status" value="1"/>
</dbReference>
<evidence type="ECO:0000256" key="6">
    <source>
        <dbReference type="ARBA" id="ARBA00022806"/>
    </source>
</evidence>
<evidence type="ECO:0000256" key="7">
    <source>
        <dbReference type="ARBA" id="ARBA00022840"/>
    </source>
</evidence>
<protein>
    <recommendedName>
        <fullName evidence="9">HD Cas3-type domain-containing protein</fullName>
    </recommendedName>
</protein>
<dbReference type="InterPro" id="IPR027417">
    <property type="entry name" value="P-loop_NTPase"/>
</dbReference>
<dbReference type="Proteomes" id="UP000074119">
    <property type="component" value="Chromosome"/>
</dbReference>
<evidence type="ECO:0000256" key="1">
    <source>
        <dbReference type="ARBA" id="ARBA00006847"/>
    </source>
</evidence>
<dbReference type="Pfam" id="PF18019">
    <property type="entry name" value="Cas3_HD"/>
    <property type="match status" value="1"/>
</dbReference>
<dbReference type="GO" id="GO:0016787">
    <property type="term" value="F:hydrolase activity"/>
    <property type="evidence" value="ECO:0007669"/>
    <property type="project" value="UniProtKB-KW"/>
</dbReference>
<dbReference type="NCBIfam" id="TIGR01596">
    <property type="entry name" value="cas3_HD"/>
    <property type="match status" value="1"/>
</dbReference>
<dbReference type="STRING" id="1470434.AZF00_06415"/>
<proteinExistence type="inferred from homology"/>
<keyword evidence="4" id="KW-0547">Nucleotide-binding</keyword>
<gene>
    <name evidence="10" type="ORF">AZF00_06415</name>
</gene>
<dbReference type="GO" id="GO:0004386">
    <property type="term" value="F:helicase activity"/>
    <property type="evidence" value="ECO:0007669"/>
    <property type="project" value="UniProtKB-KW"/>
</dbReference>
<dbReference type="AlphaFoldDB" id="A0A127M3Y4"/>
<accession>A0A127M3Y4</accession>
<dbReference type="GO" id="GO:0005524">
    <property type="term" value="F:ATP binding"/>
    <property type="evidence" value="ECO:0007669"/>
    <property type="project" value="UniProtKB-KW"/>
</dbReference>
<dbReference type="InterPro" id="IPR013395">
    <property type="entry name" value="CRISPR-assoc_Cas3_yers"/>
</dbReference>
<evidence type="ECO:0000313" key="10">
    <source>
        <dbReference type="EMBL" id="AMO67958.1"/>
    </source>
</evidence>
<dbReference type="Gene3D" id="1.10.3210.30">
    <property type="match status" value="1"/>
</dbReference>
<dbReference type="InterPro" id="IPR054712">
    <property type="entry name" value="Cas3-like_dom"/>
</dbReference>
<evidence type="ECO:0000259" key="9">
    <source>
        <dbReference type="PROSITE" id="PS51643"/>
    </source>
</evidence>
<dbReference type="GO" id="GO:0046872">
    <property type="term" value="F:metal ion binding"/>
    <property type="evidence" value="ECO:0007669"/>
    <property type="project" value="UniProtKB-KW"/>
</dbReference>
<dbReference type="EMBL" id="CP014544">
    <property type="protein sequence ID" value="AMO67958.1"/>
    <property type="molecule type" value="Genomic_DNA"/>
</dbReference>
<feature type="domain" description="HD Cas3-type" evidence="9">
    <location>
        <begin position="102"/>
        <end position="334"/>
    </location>
</feature>
<evidence type="ECO:0000256" key="4">
    <source>
        <dbReference type="ARBA" id="ARBA00022741"/>
    </source>
</evidence>
<dbReference type="InterPro" id="IPR006483">
    <property type="entry name" value="CRISPR-assoc_Cas3_HD"/>
</dbReference>
<evidence type="ECO:0000313" key="11">
    <source>
        <dbReference type="Proteomes" id="UP000074119"/>
    </source>
</evidence>
<comment type="similarity">
    <text evidence="2">In the central section; belongs to the CRISPR-associated helicase Cas3 family.</text>
</comment>
<dbReference type="SUPFAM" id="SSF52540">
    <property type="entry name" value="P-loop containing nucleoside triphosphate hydrolases"/>
    <property type="match status" value="1"/>
</dbReference>
<evidence type="ECO:0000256" key="5">
    <source>
        <dbReference type="ARBA" id="ARBA00022801"/>
    </source>
</evidence>
<organism evidence="10 11">
    <name type="scientific">Zhongshania aliphaticivorans</name>
    <dbReference type="NCBI Taxonomy" id="1470434"/>
    <lineage>
        <taxon>Bacteria</taxon>
        <taxon>Pseudomonadati</taxon>
        <taxon>Pseudomonadota</taxon>
        <taxon>Gammaproteobacteria</taxon>
        <taxon>Cellvibrionales</taxon>
        <taxon>Spongiibacteraceae</taxon>
        <taxon>Zhongshania</taxon>
    </lineage>
</organism>
<dbReference type="PROSITE" id="PS51643">
    <property type="entry name" value="HD_CAS3"/>
    <property type="match status" value="1"/>
</dbReference>
<dbReference type="GO" id="GO:0051607">
    <property type="term" value="P:defense response to virus"/>
    <property type="evidence" value="ECO:0007669"/>
    <property type="project" value="UniProtKB-KW"/>
</dbReference>
<dbReference type="NCBIfam" id="TIGR02562">
    <property type="entry name" value="cas3_yersinia"/>
    <property type="match status" value="1"/>
</dbReference>
<evidence type="ECO:0000256" key="2">
    <source>
        <dbReference type="ARBA" id="ARBA00009046"/>
    </source>
</evidence>
<dbReference type="InterPro" id="IPR048823">
    <property type="entry name" value="Cas3_I-F_Cas2"/>
</dbReference>
<sequence length="1109" mass="125369">MMVTFVSQCDKKAIARSRRVLDAFADRIGDNTWQTVITQEGLLAVKKLLRKTATKNTAVSCHWIRSRARSELIWVVGNRNKFNYEGGVPVNTTLNDSYSAGDENRWIYGHAIQIVAVLAALLHDIGKATVGFQNKLFSPSDKFKGDPYRHEWISLRLFQAMIYGCNTDEQWLSRVMDFDSYIQGNPDWLKHLPNDDEGNPRRLDKLPPLAQLIAWLVVTHHRLPTYKPTRYARSQRYAEQLNDREWGKEMDMQEFFASLAPYEKWVKNEKADTDKDFWRLKEVVMTSKSWQRELKRWARKARDHAPLMALAQNTISDPLLMHLSRLCLMLADHNYSRLSDPNDKKRVKGDAQFANKLAANTNQEGGIKQPLDEHLLGVASFAKKVALDIPRLSRRLPVLPSKHKPFLAQTRKENYLWQNGAFALATKLQESAQRQGFFGVNMASTGRGKTLANARIMYALASSETGARFTIALGLRVLTLQTGRALRERLSLGEENLAILVGGAANRKLFELAQEEQDFTQSGSESIEPLLGMGEEVDGSLLPEEFQTLLEDSKTQKLLAAPVVSCTVDHIMQASECSRGGRYIAPVLRLLTSDLVLDEPDDFDQSDLPALARLVHMAGLYGSKVLLSSATLTPDMLAGLYQAYSAGRKVWNSHMGVPSAQPIPCAWFDEYHQQGTACADFDVFTSAHQQFVSKREAKLLAEPVRRKAEILPVELPPAKEGERLKIHMPALAKLMLDAAIELHGRHAEACPVTNKQVSIGLIRMANVEPIIHLVRNMYAQIELPSDVHIHLCCYHAKQLLILRDGLEQKLDRILSRSEPKSLFTHTEVQTALNRSSAGQHIFIVVASPVAEVGRDHDYDWAIVEPSSMRSLIQLAGRVWRHRPDKIATSPNLFVMDKNIHGLKGDAVCFTRPGFEQEPRFQLVSHSCSELITQAQLNRIDSIARIVHEEELQPEKRLADLEHAVMNGLLNNTDNFVSAFWRSGNGNHTSAHLQKISPFRDRDVPEDDYVCLPVPEDEHGYKFTFAEAAWKDLYNCPYQTSKIRFAEFSPCNPQVSPWLTVGLDDVVQELADKLGEHNLTKVARQYATVRLAQRDGVWLFHPWLGFWKAE</sequence>
<dbReference type="KEGG" id="zal:AZF00_06415"/>
<keyword evidence="8" id="KW-0051">Antiviral defense</keyword>
<evidence type="ECO:0000256" key="3">
    <source>
        <dbReference type="ARBA" id="ARBA00022723"/>
    </source>
</evidence>
<dbReference type="InterPro" id="IPR038257">
    <property type="entry name" value="CRISPR-assoc_Cas3_HD_sf"/>
</dbReference>
<dbReference type="Pfam" id="PF21384">
    <property type="entry name" value="Cas3_I-F_Cas2"/>
    <property type="match status" value="1"/>
</dbReference>
<comment type="similarity">
    <text evidence="1">In the N-terminal section; belongs to the CRISPR-associated nuclease Cas3-HD family.</text>
</comment>
<reference evidence="10 11" key="1">
    <citation type="submission" date="2015-12" db="EMBL/GenBank/DDBJ databases">
        <authorList>
            <person name="Shamseldin A."/>
            <person name="Moawad H."/>
            <person name="Abd El-Rahim W.M."/>
            <person name="Sadowsky M.J."/>
        </authorList>
    </citation>
    <scope>NUCLEOTIDE SEQUENCE [LARGE SCALE GENOMIC DNA]</scope>
    <source>
        <strain evidence="10 11">SM2</strain>
    </source>
</reference>
<name>A0A127M3Y4_9GAMM</name>
<keyword evidence="3" id="KW-0479">Metal-binding</keyword>
<keyword evidence="5" id="KW-0378">Hydrolase</keyword>
<keyword evidence="7" id="KW-0067">ATP-binding</keyword>
<keyword evidence="6" id="KW-0347">Helicase</keyword>